<reference evidence="1" key="1">
    <citation type="journal article" date="2021" name="Proc. Natl. Acad. Sci. U.S.A.">
        <title>A Catalog of Tens of Thousands of Viruses from Human Metagenomes Reveals Hidden Associations with Chronic Diseases.</title>
        <authorList>
            <person name="Tisza M.J."/>
            <person name="Buck C.B."/>
        </authorList>
    </citation>
    <scope>NUCLEOTIDE SEQUENCE</scope>
    <source>
        <strain evidence="1">CtGns7</strain>
    </source>
</reference>
<proteinExistence type="predicted"/>
<sequence length="56" mass="7013">MYGHIITLAVRDWQRVKVLPLFRQIQSLLYYYYTNSLYLVEQLKITPTCFIYFFWR</sequence>
<protein>
    <submittedName>
        <fullName evidence="1">Uncharacterized protein</fullName>
    </submittedName>
</protein>
<evidence type="ECO:0000313" key="1">
    <source>
        <dbReference type="EMBL" id="DAF47526.1"/>
    </source>
</evidence>
<organism evidence="1">
    <name type="scientific">Phage sp. ctGns7</name>
    <dbReference type="NCBI Taxonomy" id="2828003"/>
    <lineage>
        <taxon>Viruses</taxon>
    </lineage>
</organism>
<accession>A0A8S5S9B2</accession>
<dbReference type="EMBL" id="BK032555">
    <property type="protein sequence ID" value="DAF47526.1"/>
    <property type="molecule type" value="Genomic_DNA"/>
</dbReference>
<name>A0A8S5S9B2_9VIRU</name>